<keyword evidence="3 5" id="KW-0964">Secreted</keyword>
<dbReference type="EMBL" id="JN254518">
    <property type="protein sequence ID" value="AEK81331.1"/>
    <property type="molecule type" value="Genomic_DNA"/>
</dbReference>
<dbReference type="EMBL" id="JN254519">
    <property type="protein sequence ID" value="AEK81332.1"/>
    <property type="molecule type" value="Genomic_DNA"/>
</dbReference>
<dbReference type="AlphaFoldDB" id="E0W512"/>
<dbReference type="EMBL" id="JN254520">
    <property type="protein sequence ID" value="AEK81333.1"/>
    <property type="molecule type" value="Genomic_DNA"/>
</dbReference>
<comment type="similarity">
    <text evidence="2 5">Belongs to the RxLR effector family.</text>
</comment>
<gene>
    <name evidence="8" type="primary">Avh</name>
</gene>
<name>E0W512_PHYSO</name>
<dbReference type="VEuPathDB" id="FungiDB:PHYSODRAFT_284504"/>
<evidence type="ECO:0000256" key="3">
    <source>
        <dbReference type="ARBA" id="ARBA00022525"/>
    </source>
</evidence>
<organism evidence="8">
    <name type="scientific">Phytophthora sojae</name>
    <name type="common">Soybean stem and root rot agent</name>
    <name type="synonym">Phytophthora megasperma f. sp. glycines</name>
    <dbReference type="NCBI Taxonomy" id="67593"/>
    <lineage>
        <taxon>Eukaryota</taxon>
        <taxon>Sar</taxon>
        <taxon>Stramenopiles</taxon>
        <taxon>Oomycota</taxon>
        <taxon>Peronosporomycetes</taxon>
        <taxon>Peronosporales</taxon>
        <taxon>Peronosporaceae</taxon>
        <taxon>Phytophthora</taxon>
    </lineage>
</organism>
<comment type="domain">
    <text evidence="5">The RxLR-dEER motif acts to carry the protein into the host cell cytoplasm through binding to cell surface phosphatidylinositol-3-phosphate.</text>
</comment>
<comment type="subcellular location">
    <subcellularLocation>
        <location evidence="1 5">Secreted</location>
    </subcellularLocation>
</comment>
<evidence type="ECO:0000256" key="2">
    <source>
        <dbReference type="ARBA" id="ARBA00010400"/>
    </source>
</evidence>
<feature type="signal peptide" evidence="5">
    <location>
        <begin position="1"/>
        <end position="23"/>
    </location>
</feature>
<feature type="chain" id="PRO_5007653002" description="RxLR effector protein" evidence="5">
    <location>
        <begin position="24"/>
        <end position="127"/>
    </location>
</feature>
<reference evidence="8" key="1">
    <citation type="journal article" date="2011" name="Plant Cell">
        <title>Transcriptional programming and functional interactions within the Phytophthora sojae RXLR effector repertoire.</title>
        <authorList>
            <person name="Wang Q."/>
            <person name="Han C."/>
            <person name="Ferreira A.O."/>
            <person name="Yu X."/>
            <person name="Ye W."/>
            <person name="Tripathy S."/>
            <person name="Kale S.D."/>
            <person name="Gu B."/>
            <person name="Sheng Y."/>
            <person name="Sui Y."/>
            <person name="Wang X."/>
            <person name="Zhang Z."/>
            <person name="Cheng B."/>
            <person name="Dong S."/>
            <person name="Shan W."/>
            <person name="Zheng X."/>
            <person name="Dou D."/>
            <person name="Tyler B.M."/>
            <person name="Wang Y."/>
        </authorList>
    </citation>
    <scope>NUCLEOTIDE SEQUENCE</scope>
    <source>
        <strain evidence="6">P7064</strain>
        <strain evidence="7">P7074</strain>
        <strain evidence="8">P7076</strain>
    </source>
</reference>
<dbReference type="OMA" id="DGYMRFR"/>
<evidence type="ECO:0000256" key="5">
    <source>
        <dbReference type="RuleBase" id="RU367124"/>
    </source>
</evidence>
<dbReference type="KEGG" id="psoj:PHYSODRAFT_284504"/>
<sequence length="127" mass="14212">MRFCLVVLLAALLVLTNSRTTSAASETYEGADVTTISSYTKRSLRTAEDKEERGITVEVPSLEKVSSVTGKLPAAVVKRPNKAARLFLYNLWLVVMNKSPQWVKQHHPALADGYMRFRLNRLVGKYA</sequence>
<evidence type="ECO:0000256" key="4">
    <source>
        <dbReference type="ARBA" id="ARBA00022729"/>
    </source>
</evidence>
<proteinExistence type="inferred from homology"/>
<protein>
    <recommendedName>
        <fullName evidence="5">RxLR effector protein</fullName>
    </recommendedName>
</protein>
<evidence type="ECO:0000313" key="6">
    <source>
        <dbReference type="EMBL" id="AEK81331.1"/>
    </source>
</evidence>
<evidence type="ECO:0000256" key="1">
    <source>
        <dbReference type="ARBA" id="ARBA00004613"/>
    </source>
</evidence>
<dbReference type="OrthoDB" id="127519at2759"/>
<evidence type="ECO:0000313" key="7">
    <source>
        <dbReference type="EMBL" id="AEK81332.1"/>
    </source>
</evidence>
<dbReference type="InterPro" id="IPR031825">
    <property type="entry name" value="RXLR"/>
</dbReference>
<comment type="function">
    <text evidence="5">Effector that suppresses plant defense responses during pathogen infection.</text>
</comment>
<accession>E0W512</accession>
<dbReference type="Pfam" id="PF16810">
    <property type="entry name" value="RXLR"/>
    <property type="match status" value="1"/>
</dbReference>
<keyword evidence="4 5" id="KW-0732">Signal</keyword>
<dbReference type="RefSeq" id="XP_009517008.1">
    <property type="nucleotide sequence ID" value="XM_009518713.1"/>
</dbReference>
<evidence type="ECO:0000313" key="8">
    <source>
        <dbReference type="EMBL" id="AEK81333.1"/>
    </source>
</evidence>